<evidence type="ECO:0000313" key="2">
    <source>
        <dbReference type="EMBL" id="ACG79904.1"/>
    </source>
</evidence>
<dbReference type="EMBL" id="CP000747">
    <property type="protein sequence ID" value="ACG79904.1"/>
    <property type="molecule type" value="Genomic_DNA"/>
</dbReference>
<name>B4RCB1_PHEZH</name>
<proteinExistence type="predicted"/>
<evidence type="ECO:0000313" key="3">
    <source>
        <dbReference type="Proteomes" id="UP000001868"/>
    </source>
</evidence>
<feature type="compositionally biased region" description="Low complexity" evidence="1">
    <location>
        <begin position="359"/>
        <end position="368"/>
    </location>
</feature>
<gene>
    <name evidence="2" type="ordered locus">PHZ_c3495</name>
</gene>
<dbReference type="HOGENOM" id="CLU_372493_0_0_5"/>
<reference evidence="2 3" key="1">
    <citation type="journal article" date="2008" name="BMC Genomics">
        <title>Complete genome of Phenylobacterium zucineum - a novel facultative intracellular bacterium isolated from human erythroleukemia cell line K562.</title>
        <authorList>
            <person name="Luo Y."/>
            <person name="Xu X."/>
            <person name="Ding Z."/>
            <person name="Liu Z."/>
            <person name="Zhang B."/>
            <person name="Yan Z."/>
            <person name="Sun J."/>
            <person name="Hu S."/>
            <person name="Hu X."/>
        </authorList>
    </citation>
    <scope>NUCLEOTIDE SEQUENCE [LARGE SCALE GENOMIC DNA]</scope>
    <source>
        <strain evidence="2 3">HLK1</strain>
    </source>
</reference>
<dbReference type="AlphaFoldDB" id="B4RCB1"/>
<sequence length="746" mass="75737">MAGGLAGDDLVALGPAGVDVLQLAAALVGRKLEARRLLAGIGEPGGVAEDGLVHVDEGGAILGQGGGGGQRQGRGRDEGVKPHETFLPSVLVVGNVTCGDATTRARVRKIGGASGERLGEDPVRVLHGARRHALQVDDVVGPLGIGARPVAVEQHLAAARAVLDQAQVARGEGIAAHPRGPQPGRDVELVLAGREVPHLRRRPGFLRPLEPVRAGAADQHVRAAAGHQGVGARAALQRIPRSRRFQPHAGLGFRRRVLGLLLRRRRRSAAAGEGRPGQALGGHALQPDDIAGPLAAGTVGVDQHLGPALAVVEKIDVAVGDRVGPRIAAQQRAQVQAVFAGREVGDPGRRPGRGGPGEAVGARPAGQQVGPGAGVQGVGARAADQGVAGAVGGEHLARLAAIVRRAGAPALEQREEVGARHLVPGGREVQPVAQQGVVARIEAVGVGVGLVGRRLGVADLGGIGGAAGDAEEADPAVRVLQPLVPDRLEQRRQVLVVGLGGAGVVGVLLALAPEHRLGPRAAQRLGRAVDHGPGDVEDLVVAAVRPVEGPLAGVGLEPGAAPGRLDDPQHLVGMGGAEVHGELHLGAPGLRHLAEAGILARPHLLPGAGVVVPDQGQRVGPPGPGKGRGVHIGAAGVRLAGEDDEGHGCCSPAAPFGYGRETRERGSKFRLARRYLRRFTPPRTPRMISRPIWLPMVRSIEVAKALPMVSNSDGFSRGAAQGFSAFGSGAGSGAAAVAAVLACSIS</sequence>
<dbReference type="Proteomes" id="UP000001868">
    <property type="component" value="Chromosome"/>
</dbReference>
<keyword evidence="3" id="KW-1185">Reference proteome</keyword>
<feature type="region of interest" description="Disordered" evidence="1">
    <location>
        <begin position="343"/>
        <end position="377"/>
    </location>
</feature>
<protein>
    <submittedName>
        <fullName evidence="2">Tropoelastin</fullName>
    </submittedName>
</protein>
<dbReference type="KEGG" id="pzu:PHZ_c3495"/>
<accession>B4RCB1</accession>
<evidence type="ECO:0000256" key="1">
    <source>
        <dbReference type="SAM" id="MobiDB-lite"/>
    </source>
</evidence>
<organism evidence="2 3">
    <name type="scientific">Phenylobacterium zucineum (strain HLK1)</name>
    <dbReference type="NCBI Taxonomy" id="450851"/>
    <lineage>
        <taxon>Bacteria</taxon>
        <taxon>Pseudomonadati</taxon>
        <taxon>Pseudomonadota</taxon>
        <taxon>Alphaproteobacteria</taxon>
        <taxon>Caulobacterales</taxon>
        <taxon>Caulobacteraceae</taxon>
        <taxon>Phenylobacterium</taxon>
    </lineage>
</organism>